<organism evidence="3 4">
    <name type="scientific">Emericellopsis atlantica</name>
    <dbReference type="NCBI Taxonomy" id="2614577"/>
    <lineage>
        <taxon>Eukaryota</taxon>
        <taxon>Fungi</taxon>
        <taxon>Dikarya</taxon>
        <taxon>Ascomycota</taxon>
        <taxon>Pezizomycotina</taxon>
        <taxon>Sordariomycetes</taxon>
        <taxon>Hypocreomycetidae</taxon>
        <taxon>Hypocreales</taxon>
        <taxon>Bionectriaceae</taxon>
        <taxon>Emericellopsis</taxon>
    </lineage>
</organism>
<protein>
    <submittedName>
        <fullName evidence="3">Oxidoreductase-like protein</fullName>
    </submittedName>
</protein>
<proteinExistence type="predicted"/>
<dbReference type="Pfam" id="PF09791">
    <property type="entry name" value="Oxidored-like"/>
    <property type="match status" value="1"/>
</dbReference>
<accession>A0A9P7ZRB8</accession>
<dbReference type="InterPro" id="IPR039251">
    <property type="entry name" value="OXLD1"/>
</dbReference>
<dbReference type="PANTHER" id="PTHR21193">
    <property type="entry name" value="OXIDOREDUCTASE-LIKE DOMAIN-CONTAINING PROTEIN 1"/>
    <property type="match status" value="1"/>
</dbReference>
<dbReference type="OrthoDB" id="10064411at2759"/>
<evidence type="ECO:0000313" key="3">
    <source>
        <dbReference type="EMBL" id="KAG9256894.1"/>
    </source>
</evidence>
<comment type="caution">
    <text evidence="3">The sequence shown here is derived from an EMBL/GenBank/DDBJ whole genome shotgun (WGS) entry which is preliminary data.</text>
</comment>
<evidence type="ECO:0000256" key="1">
    <source>
        <dbReference type="SAM" id="MobiDB-lite"/>
    </source>
</evidence>
<feature type="region of interest" description="Disordered" evidence="1">
    <location>
        <begin position="61"/>
        <end position="115"/>
    </location>
</feature>
<gene>
    <name evidence="3" type="ORF">F5Z01DRAFT_649287</name>
</gene>
<name>A0A9P7ZRB8_9HYPO</name>
<dbReference type="InterPro" id="IPR019180">
    <property type="entry name" value="Oxidoreductase-like_N"/>
</dbReference>
<dbReference type="GO" id="GO:0005739">
    <property type="term" value="C:mitochondrion"/>
    <property type="evidence" value="ECO:0007669"/>
    <property type="project" value="TreeGrafter"/>
</dbReference>
<dbReference type="RefSeq" id="XP_046120818.1">
    <property type="nucleotide sequence ID" value="XM_046263083.1"/>
</dbReference>
<evidence type="ECO:0000313" key="4">
    <source>
        <dbReference type="Proteomes" id="UP000887229"/>
    </source>
</evidence>
<keyword evidence="4" id="KW-1185">Reference proteome</keyword>
<dbReference type="GeneID" id="70293986"/>
<dbReference type="EMBL" id="MU251247">
    <property type="protein sequence ID" value="KAG9256894.1"/>
    <property type="molecule type" value="Genomic_DNA"/>
</dbReference>
<dbReference type="PANTHER" id="PTHR21193:SF3">
    <property type="entry name" value="OXIDOREDUCTASE-LIKE DOMAIN-CONTAINING PROTEIN 1"/>
    <property type="match status" value="1"/>
</dbReference>
<evidence type="ECO:0000259" key="2">
    <source>
        <dbReference type="Pfam" id="PF09791"/>
    </source>
</evidence>
<dbReference type="AlphaFoldDB" id="A0A9P7ZRB8"/>
<reference evidence="3" key="1">
    <citation type="journal article" date="2021" name="IMA Fungus">
        <title>Genomic characterization of three marine fungi, including Emericellopsis atlantica sp. nov. with signatures of a generalist lifestyle and marine biomass degradation.</title>
        <authorList>
            <person name="Hagestad O.C."/>
            <person name="Hou L."/>
            <person name="Andersen J.H."/>
            <person name="Hansen E.H."/>
            <person name="Altermark B."/>
            <person name="Li C."/>
            <person name="Kuhnert E."/>
            <person name="Cox R.J."/>
            <person name="Crous P.W."/>
            <person name="Spatafora J.W."/>
            <person name="Lail K."/>
            <person name="Amirebrahimi M."/>
            <person name="Lipzen A."/>
            <person name="Pangilinan J."/>
            <person name="Andreopoulos W."/>
            <person name="Hayes R.D."/>
            <person name="Ng V."/>
            <person name="Grigoriev I.V."/>
            <person name="Jackson S.A."/>
            <person name="Sutton T.D.S."/>
            <person name="Dobson A.D.W."/>
            <person name="Rama T."/>
        </authorList>
    </citation>
    <scope>NUCLEOTIDE SEQUENCE</scope>
    <source>
        <strain evidence="3">TS7</strain>
    </source>
</reference>
<feature type="domain" description="Oxidoreductase-like" evidence="2">
    <location>
        <begin position="146"/>
        <end position="189"/>
    </location>
</feature>
<sequence length="261" mass="28647">MSLTMRIAPQLRAISQVAATPVVTRTFTTNTPNTREPNDPQTQRFPIGAFYQAMLDYPSPFGFDTKPEVPPKSADPSVQPAEEPAAGKKKPGRKAKTESTPPPTSSLPPDTSTAEEKALRVFGKRLDGEKDIAAHSANKKNQSRLIGGVLVPPEPQEPDNCCMSGCVNCVWDLFREDMEEYRAKRLEAESALKAEDGGAGDVITTTKEQQPIAGMKVGDSTIIGKDTWEDDLFAHVPVGIREFMKQEKRLKEKHAKEQQAT</sequence>
<dbReference type="Proteomes" id="UP000887229">
    <property type="component" value="Unassembled WGS sequence"/>
</dbReference>